<feature type="compositionally biased region" description="Basic and acidic residues" evidence="1">
    <location>
        <begin position="16"/>
        <end position="32"/>
    </location>
</feature>
<name>A0A2H3J8X1_WOLCO</name>
<evidence type="ECO:0000313" key="2">
    <source>
        <dbReference type="EMBL" id="PCH33104.1"/>
    </source>
</evidence>
<feature type="region of interest" description="Disordered" evidence="1">
    <location>
        <begin position="1"/>
        <end position="61"/>
    </location>
</feature>
<feature type="region of interest" description="Disordered" evidence="1">
    <location>
        <begin position="154"/>
        <end position="186"/>
    </location>
</feature>
<dbReference type="EMBL" id="KB467831">
    <property type="protein sequence ID" value="PCH33104.1"/>
    <property type="molecule type" value="Genomic_DNA"/>
</dbReference>
<gene>
    <name evidence="2" type="ORF">WOLCODRAFT_147206</name>
</gene>
<organism evidence="2 3">
    <name type="scientific">Wolfiporia cocos (strain MD-104)</name>
    <name type="common">Brown rot fungus</name>
    <dbReference type="NCBI Taxonomy" id="742152"/>
    <lineage>
        <taxon>Eukaryota</taxon>
        <taxon>Fungi</taxon>
        <taxon>Dikarya</taxon>
        <taxon>Basidiomycota</taxon>
        <taxon>Agaricomycotina</taxon>
        <taxon>Agaricomycetes</taxon>
        <taxon>Polyporales</taxon>
        <taxon>Phaeolaceae</taxon>
        <taxon>Wolfiporia</taxon>
    </lineage>
</organism>
<proteinExistence type="predicted"/>
<evidence type="ECO:0000256" key="1">
    <source>
        <dbReference type="SAM" id="MobiDB-lite"/>
    </source>
</evidence>
<dbReference type="AlphaFoldDB" id="A0A2H3J8X1"/>
<sequence>MPSRPLQPARHPTVHHNAEPSQRAREAKDRALPRGRARCAPEGGKLAHACGQTQPRCAGSRGNNAAAVISARVPDALRPNGGVPRGPSPSRRVPARWGAAGRLACYPSFPRCRSRIAGRARVGDGGESAWWIGEAPGVRAGWAASALMGRKPRWNRREEEKAKRGSGCAGRARRTQRAEIRSGTGI</sequence>
<keyword evidence="3" id="KW-1185">Reference proteome</keyword>
<accession>A0A2H3J8X1</accession>
<dbReference type="Proteomes" id="UP000218811">
    <property type="component" value="Unassembled WGS sequence"/>
</dbReference>
<reference evidence="2 3" key="1">
    <citation type="journal article" date="2012" name="Science">
        <title>The Paleozoic origin of enzymatic lignin decomposition reconstructed from 31 fungal genomes.</title>
        <authorList>
            <person name="Floudas D."/>
            <person name="Binder M."/>
            <person name="Riley R."/>
            <person name="Barry K."/>
            <person name="Blanchette R.A."/>
            <person name="Henrissat B."/>
            <person name="Martinez A.T."/>
            <person name="Otillar R."/>
            <person name="Spatafora J.W."/>
            <person name="Yadav J.S."/>
            <person name="Aerts A."/>
            <person name="Benoit I."/>
            <person name="Boyd A."/>
            <person name="Carlson A."/>
            <person name="Copeland A."/>
            <person name="Coutinho P.M."/>
            <person name="de Vries R.P."/>
            <person name="Ferreira P."/>
            <person name="Findley K."/>
            <person name="Foster B."/>
            <person name="Gaskell J."/>
            <person name="Glotzer D."/>
            <person name="Gorecki P."/>
            <person name="Heitman J."/>
            <person name="Hesse C."/>
            <person name="Hori C."/>
            <person name="Igarashi K."/>
            <person name="Jurgens J.A."/>
            <person name="Kallen N."/>
            <person name="Kersten P."/>
            <person name="Kohler A."/>
            <person name="Kuees U."/>
            <person name="Kumar T.K.A."/>
            <person name="Kuo A."/>
            <person name="LaButti K."/>
            <person name="Larrondo L.F."/>
            <person name="Lindquist E."/>
            <person name="Ling A."/>
            <person name="Lombard V."/>
            <person name="Lucas S."/>
            <person name="Lundell T."/>
            <person name="Martin R."/>
            <person name="McLaughlin D.J."/>
            <person name="Morgenstern I."/>
            <person name="Morin E."/>
            <person name="Murat C."/>
            <person name="Nagy L.G."/>
            <person name="Nolan M."/>
            <person name="Ohm R.A."/>
            <person name="Patyshakuliyeva A."/>
            <person name="Rokas A."/>
            <person name="Ruiz-Duenas F.J."/>
            <person name="Sabat G."/>
            <person name="Salamov A."/>
            <person name="Samejima M."/>
            <person name="Schmutz J."/>
            <person name="Slot J.C."/>
            <person name="St John F."/>
            <person name="Stenlid J."/>
            <person name="Sun H."/>
            <person name="Sun S."/>
            <person name="Syed K."/>
            <person name="Tsang A."/>
            <person name="Wiebenga A."/>
            <person name="Young D."/>
            <person name="Pisabarro A."/>
            <person name="Eastwood D.C."/>
            <person name="Martin F."/>
            <person name="Cullen D."/>
            <person name="Grigoriev I.V."/>
            <person name="Hibbett D.S."/>
        </authorList>
    </citation>
    <scope>NUCLEOTIDE SEQUENCE [LARGE SCALE GENOMIC DNA]</scope>
    <source>
        <strain evidence="2 3">MD-104</strain>
    </source>
</reference>
<evidence type="ECO:0000313" key="3">
    <source>
        <dbReference type="Proteomes" id="UP000218811"/>
    </source>
</evidence>
<protein>
    <submittedName>
        <fullName evidence="2">Uncharacterized protein</fullName>
    </submittedName>
</protein>